<dbReference type="Gene3D" id="3.40.630.30">
    <property type="match status" value="1"/>
</dbReference>
<evidence type="ECO:0000256" key="1">
    <source>
        <dbReference type="ARBA" id="ARBA00005395"/>
    </source>
</evidence>
<dbReference type="OrthoDB" id="9804026at2"/>
<comment type="similarity">
    <text evidence="1">Belongs to the acetyltransferase family. RimI subfamily.</text>
</comment>
<dbReference type="NCBIfam" id="TIGR01575">
    <property type="entry name" value="rimI"/>
    <property type="match status" value="1"/>
</dbReference>
<dbReference type="PROSITE" id="PS51186">
    <property type="entry name" value="GNAT"/>
    <property type="match status" value="1"/>
</dbReference>
<sequence>MTFWWFWAAAPVVEKARDEDLTDIAEIHRKSFPHGWEPDELARMMNQEGTSILVARRSSPYGTQSCLGFLITRVAGDEAEVITIAIDPRHRGRGIAKKLMQDGMFRLYGERCASLFLEVDSSNEPALLLYRSLGFRQVGERKGYYRGSAGDGTALVMRVDLR</sequence>
<evidence type="ECO:0000313" key="7">
    <source>
        <dbReference type="Proteomes" id="UP000320593"/>
    </source>
</evidence>
<protein>
    <submittedName>
        <fullName evidence="6">Ribosomal-protein-alanine N-acetyltransferase</fullName>
    </submittedName>
</protein>
<dbReference type="PANTHER" id="PTHR43420:SF12">
    <property type="entry name" value="N-ACETYLTRANSFERASE DOMAIN-CONTAINING PROTEIN"/>
    <property type="match status" value="1"/>
</dbReference>
<keyword evidence="3 6" id="KW-0808">Transferase</keyword>
<dbReference type="Pfam" id="PF00583">
    <property type="entry name" value="Acetyltransf_1"/>
    <property type="match status" value="1"/>
</dbReference>
<proteinExistence type="inferred from homology"/>
<accession>A0A562T115</accession>
<organism evidence="6 7">
    <name type="scientific">Roseibium hamelinense</name>
    <dbReference type="NCBI Taxonomy" id="150831"/>
    <lineage>
        <taxon>Bacteria</taxon>
        <taxon>Pseudomonadati</taxon>
        <taxon>Pseudomonadota</taxon>
        <taxon>Alphaproteobacteria</taxon>
        <taxon>Hyphomicrobiales</taxon>
        <taxon>Stappiaceae</taxon>
        <taxon>Roseibium</taxon>
    </lineage>
</organism>
<evidence type="ECO:0000256" key="2">
    <source>
        <dbReference type="ARBA" id="ARBA00022490"/>
    </source>
</evidence>
<dbReference type="InterPro" id="IPR006464">
    <property type="entry name" value="AcTrfase_RimI/Ard1"/>
</dbReference>
<keyword evidence="2" id="KW-0963">Cytoplasm</keyword>
<dbReference type="RefSeq" id="WP_145343769.1">
    <property type="nucleotide sequence ID" value="NZ_SMLY01000082.1"/>
</dbReference>
<name>A0A562T115_9HYPH</name>
<dbReference type="GO" id="GO:0008080">
    <property type="term" value="F:N-acetyltransferase activity"/>
    <property type="evidence" value="ECO:0007669"/>
    <property type="project" value="InterPro"/>
</dbReference>
<dbReference type="InterPro" id="IPR050680">
    <property type="entry name" value="YpeA/RimI_acetyltransf"/>
</dbReference>
<feature type="domain" description="N-acetyltransferase" evidence="5">
    <location>
        <begin position="11"/>
        <end position="162"/>
    </location>
</feature>
<evidence type="ECO:0000313" key="6">
    <source>
        <dbReference type="EMBL" id="TWI87305.1"/>
    </source>
</evidence>
<evidence type="ECO:0000256" key="4">
    <source>
        <dbReference type="ARBA" id="ARBA00023315"/>
    </source>
</evidence>
<keyword evidence="7" id="KW-1185">Reference proteome</keyword>
<dbReference type="EMBL" id="VLLF01000005">
    <property type="protein sequence ID" value="TWI87305.1"/>
    <property type="molecule type" value="Genomic_DNA"/>
</dbReference>
<dbReference type="Proteomes" id="UP000320593">
    <property type="component" value="Unassembled WGS sequence"/>
</dbReference>
<dbReference type="PANTHER" id="PTHR43420">
    <property type="entry name" value="ACETYLTRANSFERASE"/>
    <property type="match status" value="1"/>
</dbReference>
<dbReference type="SUPFAM" id="SSF55729">
    <property type="entry name" value="Acyl-CoA N-acyltransferases (Nat)"/>
    <property type="match status" value="1"/>
</dbReference>
<dbReference type="InterPro" id="IPR000182">
    <property type="entry name" value="GNAT_dom"/>
</dbReference>
<dbReference type="AlphaFoldDB" id="A0A562T115"/>
<keyword evidence="4" id="KW-0012">Acyltransferase</keyword>
<gene>
    <name evidence="6" type="ORF">JM93_02546</name>
</gene>
<dbReference type="InterPro" id="IPR016181">
    <property type="entry name" value="Acyl_CoA_acyltransferase"/>
</dbReference>
<dbReference type="CDD" id="cd04301">
    <property type="entry name" value="NAT_SF"/>
    <property type="match status" value="1"/>
</dbReference>
<comment type="caution">
    <text evidence="6">The sequence shown here is derived from an EMBL/GenBank/DDBJ whole genome shotgun (WGS) entry which is preliminary data.</text>
</comment>
<evidence type="ECO:0000259" key="5">
    <source>
        <dbReference type="PROSITE" id="PS51186"/>
    </source>
</evidence>
<reference evidence="6 7" key="1">
    <citation type="submission" date="2019-07" db="EMBL/GenBank/DDBJ databases">
        <title>Genomic Encyclopedia of Archaeal and Bacterial Type Strains, Phase II (KMG-II): from individual species to whole genera.</title>
        <authorList>
            <person name="Goeker M."/>
        </authorList>
    </citation>
    <scope>NUCLEOTIDE SEQUENCE [LARGE SCALE GENOMIC DNA]</scope>
    <source>
        <strain evidence="6 7">ATCC BAA-252</strain>
    </source>
</reference>
<evidence type="ECO:0000256" key="3">
    <source>
        <dbReference type="ARBA" id="ARBA00022679"/>
    </source>
</evidence>